<dbReference type="Proteomes" id="UP000095286">
    <property type="component" value="Unplaced"/>
</dbReference>
<accession>A0AC35TLW5</accession>
<evidence type="ECO:0000313" key="1">
    <source>
        <dbReference type="Proteomes" id="UP000095286"/>
    </source>
</evidence>
<name>A0AC35TLW5_9BILA</name>
<reference evidence="2" key="1">
    <citation type="submission" date="2016-11" db="UniProtKB">
        <authorList>
            <consortium name="WormBaseParasite"/>
        </authorList>
    </citation>
    <scope>IDENTIFICATION</scope>
    <source>
        <strain evidence="2">KR3021</strain>
    </source>
</reference>
<organism evidence="1 2">
    <name type="scientific">Rhabditophanes sp. KR3021</name>
    <dbReference type="NCBI Taxonomy" id="114890"/>
    <lineage>
        <taxon>Eukaryota</taxon>
        <taxon>Metazoa</taxon>
        <taxon>Ecdysozoa</taxon>
        <taxon>Nematoda</taxon>
        <taxon>Chromadorea</taxon>
        <taxon>Rhabditida</taxon>
        <taxon>Tylenchina</taxon>
        <taxon>Panagrolaimomorpha</taxon>
        <taxon>Strongyloidoidea</taxon>
        <taxon>Alloionematidae</taxon>
        <taxon>Rhabditophanes</taxon>
    </lineage>
</organism>
<dbReference type="WBParaSite" id="RSKR_0000211300.1">
    <property type="protein sequence ID" value="RSKR_0000211300.1"/>
    <property type="gene ID" value="RSKR_0000211300"/>
</dbReference>
<sequence length="457" mass="52159">MEYLLNPHLSTEYPTPDQVENFIVNKSRMECCVTIKCPKLAIKSYKEGYRYLNPPPIIEFGNSSGWSFYKYHVNTTYSKCLKEFDDNNIICNDYPLIEESSDIGIVSTVEGNINFAKITNKFNGITMTIPLKNIYFDSRQDYKNVFISSRILTTSGITLGTFDSGSIDVVSKFCHSKKETSKNFIDNTFIKSGDQVSLFLKDKKKLTSNFVNCNEDVFLGSPTNYKCFDIFVIDENRMGGDTTELLLSNSNLYYGCVVSIRSINPDIQLPLLRIMKPKNQIVTLKDQYTHQENVCQMSQVCFMIVDASEYYLSLQGPKLTNKIGNRMSNYKVEVDHTCIFTLAGISERIYQFGFTTGIPNASVTPCPFVLNHCVNVCDDITKFDLIGENFTTNLTAWVRRMEIKTILKTETVLTLLFNASQIDKIKEAYRYDNADVYIYLVRNDGIIYSTSIEAIFD</sequence>
<evidence type="ECO:0000313" key="2">
    <source>
        <dbReference type="WBParaSite" id="RSKR_0000211300.1"/>
    </source>
</evidence>
<proteinExistence type="predicted"/>
<protein>
    <submittedName>
        <fullName evidence="2">LAG1_DNAbind domain-containing protein</fullName>
    </submittedName>
</protein>